<dbReference type="SMART" id="SM00020">
    <property type="entry name" value="Tryp_SPc"/>
    <property type="match status" value="1"/>
</dbReference>
<gene>
    <name evidence="11" type="ORF">MNOR_LOCUS14070</name>
</gene>
<evidence type="ECO:0000256" key="3">
    <source>
        <dbReference type="ARBA" id="ARBA00022729"/>
    </source>
</evidence>
<dbReference type="PROSITE" id="PS00134">
    <property type="entry name" value="TRYPSIN_HIS"/>
    <property type="match status" value="1"/>
</dbReference>
<dbReference type="InterPro" id="IPR043504">
    <property type="entry name" value="Peptidase_S1_PA_chymotrypsin"/>
</dbReference>
<evidence type="ECO:0000313" key="12">
    <source>
        <dbReference type="Proteomes" id="UP001497623"/>
    </source>
</evidence>
<feature type="non-terminal residue" evidence="11">
    <location>
        <position position="1"/>
    </location>
</feature>
<feature type="domain" description="Peptidase S1" evidence="10">
    <location>
        <begin position="7"/>
        <end position="259"/>
    </location>
</feature>
<keyword evidence="6" id="KW-0720">Serine protease</keyword>
<dbReference type="SUPFAM" id="SSF50494">
    <property type="entry name" value="Trypsin-like serine proteases"/>
    <property type="match status" value="1"/>
</dbReference>
<proteinExistence type="predicted"/>
<dbReference type="PROSITE" id="PS50240">
    <property type="entry name" value="TRYPSIN_DOM"/>
    <property type="match status" value="1"/>
</dbReference>
<evidence type="ECO:0000256" key="8">
    <source>
        <dbReference type="ARBA" id="ARBA00052079"/>
    </source>
</evidence>
<dbReference type="InterPro" id="IPR018114">
    <property type="entry name" value="TRYPSIN_HIS"/>
</dbReference>
<evidence type="ECO:0000313" key="11">
    <source>
        <dbReference type="EMBL" id="CAL4090645.1"/>
    </source>
</evidence>
<organism evidence="11 12">
    <name type="scientific">Meganyctiphanes norvegica</name>
    <name type="common">Northern krill</name>
    <name type="synonym">Thysanopoda norvegica</name>
    <dbReference type="NCBI Taxonomy" id="48144"/>
    <lineage>
        <taxon>Eukaryota</taxon>
        <taxon>Metazoa</taxon>
        <taxon>Ecdysozoa</taxon>
        <taxon>Arthropoda</taxon>
        <taxon>Crustacea</taxon>
        <taxon>Multicrustacea</taxon>
        <taxon>Malacostraca</taxon>
        <taxon>Eumalacostraca</taxon>
        <taxon>Eucarida</taxon>
        <taxon>Euphausiacea</taxon>
        <taxon>Euphausiidae</taxon>
        <taxon>Meganyctiphanes</taxon>
    </lineage>
</organism>
<dbReference type="GO" id="GO:0004252">
    <property type="term" value="F:serine-type endopeptidase activity"/>
    <property type="evidence" value="ECO:0007669"/>
    <property type="project" value="InterPro"/>
</dbReference>
<dbReference type="PANTHER" id="PTHR24252">
    <property type="entry name" value="ACROSIN-RELATED"/>
    <property type="match status" value="1"/>
</dbReference>
<comment type="catalytic activity">
    <reaction evidence="8">
        <text>Selective cleavage of 103-Arg-|-Ser-104 and 124-Ile-|-Ile-125 bonds in Limulus clotting factor B to form activated factor B. Cleavage of -Pro-Arg-|-Xaa- bonds in synthetic substrates.</text>
        <dbReference type="EC" id="3.4.21.84"/>
    </reaction>
</comment>
<dbReference type="Proteomes" id="UP001497623">
    <property type="component" value="Unassembled WGS sequence"/>
</dbReference>
<keyword evidence="3" id="KW-0732">Signal</keyword>
<reference evidence="11 12" key="1">
    <citation type="submission" date="2024-05" db="EMBL/GenBank/DDBJ databases">
        <authorList>
            <person name="Wallberg A."/>
        </authorList>
    </citation>
    <scope>NUCLEOTIDE SEQUENCE [LARGE SCALE GENOMIC DNA]</scope>
</reference>
<evidence type="ECO:0000256" key="2">
    <source>
        <dbReference type="ARBA" id="ARBA00022670"/>
    </source>
</evidence>
<dbReference type="GO" id="GO:0006508">
    <property type="term" value="P:proteolysis"/>
    <property type="evidence" value="ECO:0007669"/>
    <property type="project" value="UniProtKB-KW"/>
</dbReference>
<dbReference type="Gene3D" id="2.40.10.10">
    <property type="entry name" value="Trypsin-like serine proteases"/>
    <property type="match status" value="1"/>
</dbReference>
<keyword evidence="12" id="KW-1185">Reference proteome</keyword>
<evidence type="ECO:0000256" key="5">
    <source>
        <dbReference type="ARBA" id="ARBA00022820"/>
    </source>
</evidence>
<evidence type="ECO:0000259" key="10">
    <source>
        <dbReference type="PROSITE" id="PS50240"/>
    </source>
</evidence>
<dbReference type="Pfam" id="PF00089">
    <property type="entry name" value="Trypsin"/>
    <property type="match status" value="1"/>
</dbReference>
<protein>
    <recommendedName>
        <fullName evidence="9">limulus clotting factor C</fullName>
        <ecNumber evidence="9">3.4.21.84</ecNumber>
    </recommendedName>
</protein>
<keyword evidence="1" id="KW-0768">Sushi</keyword>
<dbReference type="InterPro" id="IPR009003">
    <property type="entry name" value="Peptidase_S1_PA"/>
</dbReference>
<evidence type="ECO:0000256" key="7">
    <source>
        <dbReference type="ARBA" id="ARBA00023157"/>
    </source>
</evidence>
<evidence type="ECO:0000256" key="9">
    <source>
        <dbReference type="ARBA" id="ARBA00066707"/>
    </source>
</evidence>
<keyword evidence="5" id="KW-0353">Hemolymph clotting</keyword>
<dbReference type="PANTHER" id="PTHR24252:SF7">
    <property type="entry name" value="HYALIN"/>
    <property type="match status" value="1"/>
</dbReference>
<dbReference type="EC" id="3.4.21.84" evidence="9"/>
<keyword evidence="4" id="KW-0378">Hydrolase</keyword>
<dbReference type="EMBL" id="CAXKWB010008301">
    <property type="protein sequence ID" value="CAL4090645.1"/>
    <property type="molecule type" value="Genomic_DNA"/>
</dbReference>
<dbReference type="InterPro" id="IPR001254">
    <property type="entry name" value="Trypsin_dom"/>
</dbReference>
<evidence type="ECO:0000256" key="4">
    <source>
        <dbReference type="ARBA" id="ARBA00022801"/>
    </source>
</evidence>
<keyword evidence="7" id="KW-1015">Disulfide bond</keyword>
<accession>A0AAV2QPD4</accession>
<comment type="caution">
    <text evidence="11">The sequence shown here is derived from an EMBL/GenBank/DDBJ whole genome shotgun (WGS) entry which is preliminary data.</text>
</comment>
<dbReference type="CDD" id="cd00190">
    <property type="entry name" value="Tryp_SPc"/>
    <property type="match status" value="1"/>
</dbReference>
<evidence type="ECO:0000256" key="6">
    <source>
        <dbReference type="ARBA" id="ARBA00022825"/>
    </source>
</evidence>
<sequence>SARRGRILNGTDADRGEFPWLVSIKITGNAGGHFCGGAVIHERMVLTAAHCFSSSTKRNAKTYVKVVVGEHAVKTPDGEKNLDVIEVITHINHTKRYINDIALIVLAKDIIWDKTVQPLCLPDQASETDVDDVNWTTEAVTVAGWGLTDELANGGKYPNILQKVVMAVVPRDKCELWYTEKVGKPVKIYDTHYCVGYYDGHKDTCRGDGGGPLLLKDEATGQHVVVGVVSSGIGCGREGTPGIYTRVARYISWIQEHVINTIENVGETFE</sequence>
<dbReference type="GO" id="GO:0042381">
    <property type="term" value="P:hemolymph coagulation"/>
    <property type="evidence" value="ECO:0007669"/>
    <property type="project" value="UniProtKB-KW"/>
</dbReference>
<keyword evidence="2" id="KW-0645">Protease</keyword>
<evidence type="ECO:0000256" key="1">
    <source>
        <dbReference type="ARBA" id="ARBA00022659"/>
    </source>
</evidence>
<dbReference type="PRINTS" id="PR00722">
    <property type="entry name" value="CHYMOTRYPSIN"/>
</dbReference>
<dbReference type="InterPro" id="IPR001314">
    <property type="entry name" value="Peptidase_S1A"/>
</dbReference>
<name>A0AAV2QPD4_MEGNR</name>
<dbReference type="AlphaFoldDB" id="A0AAV2QPD4"/>
<dbReference type="FunFam" id="2.40.10.10:FF:000120">
    <property type="entry name" value="Putative serine protease"/>
    <property type="match status" value="1"/>
</dbReference>